<dbReference type="Proteomes" id="UP000244336">
    <property type="component" value="Chromosome 5"/>
</dbReference>
<accession>A0A2T7DIW4</accession>
<name>A0A2T7DIW4_9POAL</name>
<evidence type="ECO:0000313" key="2">
    <source>
        <dbReference type="Proteomes" id="UP000244336"/>
    </source>
</evidence>
<keyword evidence="2" id="KW-1185">Reference proteome</keyword>
<dbReference type="EMBL" id="CM009753">
    <property type="protein sequence ID" value="PUZ55519.1"/>
    <property type="molecule type" value="Genomic_DNA"/>
</dbReference>
<organism evidence="1 2">
    <name type="scientific">Panicum hallii var. hallii</name>
    <dbReference type="NCBI Taxonomy" id="1504633"/>
    <lineage>
        <taxon>Eukaryota</taxon>
        <taxon>Viridiplantae</taxon>
        <taxon>Streptophyta</taxon>
        <taxon>Embryophyta</taxon>
        <taxon>Tracheophyta</taxon>
        <taxon>Spermatophyta</taxon>
        <taxon>Magnoliopsida</taxon>
        <taxon>Liliopsida</taxon>
        <taxon>Poales</taxon>
        <taxon>Poaceae</taxon>
        <taxon>PACMAD clade</taxon>
        <taxon>Panicoideae</taxon>
        <taxon>Panicodae</taxon>
        <taxon>Paniceae</taxon>
        <taxon>Panicinae</taxon>
        <taxon>Panicum</taxon>
        <taxon>Panicum sect. Panicum</taxon>
    </lineage>
</organism>
<evidence type="ECO:0000313" key="1">
    <source>
        <dbReference type="EMBL" id="PUZ55519.1"/>
    </source>
</evidence>
<gene>
    <name evidence="1" type="ORF">GQ55_5G219100</name>
</gene>
<reference evidence="1 2" key="1">
    <citation type="submission" date="2018-04" db="EMBL/GenBank/DDBJ databases">
        <title>WGS assembly of Panicum hallii var. hallii HAL2.</title>
        <authorList>
            <person name="Lovell J."/>
            <person name="Jenkins J."/>
            <person name="Lowry D."/>
            <person name="Mamidi S."/>
            <person name="Sreedasyam A."/>
            <person name="Weng X."/>
            <person name="Barry K."/>
            <person name="Bonette J."/>
            <person name="Campitelli B."/>
            <person name="Daum C."/>
            <person name="Gordon S."/>
            <person name="Gould B."/>
            <person name="Lipzen A."/>
            <person name="MacQueen A."/>
            <person name="Palacio-Mejia J."/>
            <person name="Plott C."/>
            <person name="Shakirov E."/>
            <person name="Shu S."/>
            <person name="Yoshinaga Y."/>
            <person name="Zane M."/>
            <person name="Rokhsar D."/>
            <person name="Grimwood J."/>
            <person name="Schmutz J."/>
            <person name="Juenger T."/>
        </authorList>
    </citation>
    <scope>NUCLEOTIDE SEQUENCE [LARGE SCALE GENOMIC DNA]</scope>
    <source>
        <strain evidence="2">cv. HAL2</strain>
    </source>
</reference>
<dbReference type="AlphaFoldDB" id="A0A2T7DIW4"/>
<protein>
    <submittedName>
        <fullName evidence="1">Uncharacterized protein</fullName>
    </submittedName>
</protein>
<proteinExistence type="predicted"/>
<sequence length="131" mass="14325">MCVPAFARGGRGRSPSRATPIPLPLPLLLPPPPLAQPPCSASASCCRRAPLLAVRAWTGPSISLARRRWWQRWLVVRGGRKKEKKKKSRGALRCSAPVGVTRFGLSLSLSFFLSRTKGPRERRCGVEGSEP</sequence>
<dbReference type="Gramene" id="PUZ55519">
    <property type="protein sequence ID" value="PUZ55519"/>
    <property type="gene ID" value="GQ55_5G219100"/>
</dbReference>